<evidence type="ECO:0000256" key="1">
    <source>
        <dbReference type="ARBA" id="ARBA00004123"/>
    </source>
</evidence>
<evidence type="ECO:0000259" key="6">
    <source>
        <dbReference type="PROSITE" id="PS50888"/>
    </source>
</evidence>
<name>A0A9I9CEG6_CUCME</name>
<dbReference type="PROSITE" id="PS50888">
    <property type="entry name" value="BHLH"/>
    <property type="match status" value="1"/>
</dbReference>
<dbReference type="SUPFAM" id="SSF47459">
    <property type="entry name" value="HLH, helix-loop-helix DNA-binding domain"/>
    <property type="match status" value="1"/>
</dbReference>
<keyword evidence="2" id="KW-0805">Transcription regulation</keyword>
<dbReference type="InterPro" id="IPR036638">
    <property type="entry name" value="HLH_DNA-bd_sf"/>
</dbReference>
<proteinExistence type="predicted"/>
<sequence>MAAFSYQYQPFLLDSIFLHNNPLKVGGFFDEQNFNTNCFSQFYPQDQPQQQQQQQQQQPIYHFPDLSKQSPESSALVDRSDVSAELPVGHRLKPAVTVTVTSPCSKKRKSRNNSSASSAQSKGTTDHQSNGKKPKNKGELDEGKEKDQKAKNGKKLLEEKIKDSEDGGATTGYIHVRARRGQATDSHSLAERVRREKISERMKTLQRLVPGCDKVTGKALMLDEIINYVQSLQNQVEFLSMKLASLNPIFFDFRMDLDGLMIQPETTSLSSITPTLPAMAQCSVVPPQALIDTTPPATPSPAISTGNNFPLMDPSANLFLLQQGISPNNGYSQSSQDNVKVSSWDVEDQKRKQLLISSGIGDNLCYFH</sequence>
<organism evidence="7">
    <name type="scientific">Cucumis melo</name>
    <name type="common">Muskmelon</name>
    <dbReference type="NCBI Taxonomy" id="3656"/>
    <lineage>
        <taxon>Eukaryota</taxon>
        <taxon>Viridiplantae</taxon>
        <taxon>Streptophyta</taxon>
        <taxon>Embryophyta</taxon>
        <taxon>Tracheophyta</taxon>
        <taxon>Spermatophyta</taxon>
        <taxon>Magnoliopsida</taxon>
        <taxon>eudicotyledons</taxon>
        <taxon>Gunneridae</taxon>
        <taxon>Pentapetalae</taxon>
        <taxon>rosids</taxon>
        <taxon>fabids</taxon>
        <taxon>Cucurbitales</taxon>
        <taxon>Cucurbitaceae</taxon>
        <taxon>Benincaseae</taxon>
        <taxon>Cucumis</taxon>
    </lineage>
</organism>
<dbReference type="Gene3D" id="4.10.280.10">
    <property type="entry name" value="Helix-loop-helix DNA-binding domain"/>
    <property type="match status" value="1"/>
</dbReference>
<dbReference type="EnsemblPlants" id="MELO3C002383.2.1">
    <property type="protein sequence ID" value="MELO3C002383.2.1"/>
    <property type="gene ID" value="MELO3C002383.2"/>
</dbReference>
<evidence type="ECO:0000313" key="7">
    <source>
        <dbReference type="EnsemblPlants" id="MELO3C002383.2.1"/>
    </source>
</evidence>
<comment type="subcellular location">
    <subcellularLocation>
        <location evidence="1">Nucleus</location>
    </subcellularLocation>
</comment>
<dbReference type="PANTHER" id="PTHR12565">
    <property type="entry name" value="STEROL REGULATORY ELEMENT-BINDING PROTEIN"/>
    <property type="match status" value="1"/>
</dbReference>
<feature type="domain" description="BHLH" evidence="6">
    <location>
        <begin position="182"/>
        <end position="232"/>
    </location>
</feature>
<dbReference type="RefSeq" id="XP_008440060.2">
    <property type="nucleotide sequence ID" value="XM_008441838.2"/>
</dbReference>
<feature type="region of interest" description="Disordered" evidence="5">
    <location>
        <begin position="97"/>
        <end position="169"/>
    </location>
</feature>
<evidence type="ECO:0000256" key="4">
    <source>
        <dbReference type="ARBA" id="ARBA00023242"/>
    </source>
</evidence>
<dbReference type="eggNOG" id="ENOG502R2X6">
    <property type="taxonomic scope" value="Eukaryota"/>
</dbReference>
<dbReference type="Pfam" id="PF00010">
    <property type="entry name" value="HLH"/>
    <property type="match status" value="1"/>
</dbReference>
<accession>A0A9I9CEG6</accession>
<feature type="compositionally biased region" description="Low complexity" evidence="5">
    <location>
        <begin position="112"/>
        <end position="122"/>
    </location>
</feature>
<evidence type="ECO:0000256" key="5">
    <source>
        <dbReference type="SAM" id="MobiDB-lite"/>
    </source>
</evidence>
<protein>
    <recommendedName>
        <fullName evidence="6">BHLH domain-containing protein</fullName>
    </recommendedName>
</protein>
<dbReference type="CDD" id="cd18919">
    <property type="entry name" value="bHLH_AtBPE_like"/>
    <property type="match status" value="1"/>
</dbReference>
<dbReference type="InterPro" id="IPR024097">
    <property type="entry name" value="bHLH_ZIP_TF"/>
</dbReference>
<keyword evidence="4" id="KW-0539">Nucleus</keyword>
<gene>
    <name evidence="7" type="primary">103484648</name>
</gene>
<keyword evidence="3" id="KW-0804">Transcription</keyword>
<dbReference type="SMART" id="SM00353">
    <property type="entry name" value="HLH"/>
    <property type="match status" value="1"/>
</dbReference>
<feature type="compositionally biased region" description="Basic and acidic residues" evidence="5">
    <location>
        <begin position="136"/>
        <end position="165"/>
    </location>
</feature>
<dbReference type="InterPro" id="IPR011598">
    <property type="entry name" value="bHLH_dom"/>
</dbReference>
<reference evidence="7" key="1">
    <citation type="submission" date="2023-03" db="UniProtKB">
        <authorList>
            <consortium name="EnsemblPlants"/>
        </authorList>
    </citation>
    <scope>IDENTIFICATION</scope>
</reference>
<evidence type="ECO:0000256" key="2">
    <source>
        <dbReference type="ARBA" id="ARBA00023015"/>
    </source>
</evidence>
<dbReference type="PANTHER" id="PTHR12565:SF431">
    <property type="entry name" value="TRANSCRIPTION FACTOR BHLH137"/>
    <property type="match status" value="1"/>
</dbReference>
<evidence type="ECO:0000256" key="3">
    <source>
        <dbReference type="ARBA" id="ARBA00023163"/>
    </source>
</evidence>